<reference evidence="2" key="2">
    <citation type="submission" date="2019-02" db="EMBL/GenBank/DDBJ databases">
        <title>Opniocepnalus argus Var Kimnra genome.</title>
        <authorList>
            <person name="Zhou C."/>
            <person name="Xiao S."/>
        </authorList>
    </citation>
    <scope>NUCLEOTIDE SEQUENCE [LARGE SCALE GENOMIC DNA]</scope>
</reference>
<dbReference type="EMBL" id="CM015728">
    <property type="protein sequence ID" value="KAF3702165.1"/>
    <property type="molecule type" value="Genomic_DNA"/>
</dbReference>
<proteinExistence type="predicted"/>
<keyword evidence="2" id="KW-1185">Reference proteome</keyword>
<dbReference type="AlphaFoldDB" id="A0A6G1QHY4"/>
<gene>
    <name evidence="1" type="ORF">EXN66_Car017853</name>
</gene>
<sequence length="88" mass="10095">MLLLELKGFRDMAGCVTVESYICNENMYCVTQVREHLFVPGKVYASTAMSERGQKQIKSRVLLVESTPVRLVDFKHTKRDSAHNTPKY</sequence>
<accession>A0A6G1QHY4</accession>
<evidence type="ECO:0000313" key="1">
    <source>
        <dbReference type="EMBL" id="KAF3702165.1"/>
    </source>
</evidence>
<evidence type="ECO:0000313" key="2">
    <source>
        <dbReference type="Proteomes" id="UP000503349"/>
    </source>
</evidence>
<name>A0A6G1QHY4_CHAAH</name>
<dbReference type="Proteomes" id="UP000503349">
    <property type="component" value="Chromosome 17"/>
</dbReference>
<organism evidence="1 2">
    <name type="scientific">Channa argus</name>
    <name type="common">Northern snakehead</name>
    <name type="synonym">Ophicephalus argus</name>
    <dbReference type="NCBI Taxonomy" id="215402"/>
    <lineage>
        <taxon>Eukaryota</taxon>
        <taxon>Metazoa</taxon>
        <taxon>Chordata</taxon>
        <taxon>Craniata</taxon>
        <taxon>Vertebrata</taxon>
        <taxon>Euteleostomi</taxon>
        <taxon>Actinopterygii</taxon>
        <taxon>Neopterygii</taxon>
        <taxon>Teleostei</taxon>
        <taxon>Neoteleostei</taxon>
        <taxon>Acanthomorphata</taxon>
        <taxon>Anabantaria</taxon>
        <taxon>Anabantiformes</taxon>
        <taxon>Channoidei</taxon>
        <taxon>Channidae</taxon>
        <taxon>Channa</taxon>
    </lineage>
</organism>
<reference evidence="1 2" key="1">
    <citation type="submission" date="2019-02" db="EMBL/GenBank/DDBJ databases">
        <title>Opniocepnalus argus genome.</title>
        <authorList>
            <person name="Zhou C."/>
            <person name="Xiao S."/>
        </authorList>
    </citation>
    <scope>NUCLEOTIDE SEQUENCE [LARGE SCALE GENOMIC DNA]</scope>
    <source>
        <strain evidence="1">OARG1902GOOAL</strain>
        <tissue evidence="1">Muscle</tissue>
    </source>
</reference>
<protein>
    <submittedName>
        <fullName evidence="1">Uncharacterized protein</fullName>
    </submittedName>
</protein>